<comment type="caution">
    <text evidence="2">The sequence shown here is derived from an EMBL/GenBank/DDBJ whole genome shotgun (WGS) entry which is preliminary data.</text>
</comment>
<evidence type="ECO:0000313" key="3">
    <source>
        <dbReference type="Proteomes" id="UP000187134"/>
    </source>
</evidence>
<dbReference type="PROSITE" id="PS51257">
    <property type="entry name" value="PROKAR_LIPOPROTEIN"/>
    <property type="match status" value="1"/>
</dbReference>
<gene>
    <name evidence="2" type="ORF">BK131_22320</name>
</gene>
<evidence type="ECO:0000256" key="1">
    <source>
        <dbReference type="SAM" id="SignalP"/>
    </source>
</evidence>
<dbReference type="OrthoDB" id="2617457at2"/>
<keyword evidence="1" id="KW-0732">Signal</keyword>
<name>A0A1R1BMN8_PAEAM</name>
<protein>
    <recommendedName>
        <fullName evidence="4">Lipoprotein</fullName>
    </recommendedName>
</protein>
<reference evidence="2 3" key="1">
    <citation type="submission" date="2016-11" db="EMBL/GenBank/DDBJ databases">
        <title>Paenibacillus species isolates.</title>
        <authorList>
            <person name="Beno S.M."/>
        </authorList>
    </citation>
    <scope>NUCLEOTIDE SEQUENCE [LARGE SCALE GENOMIC DNA]</scope>
    <source>
        <strain evidence="2 3">FSL H8-0246</strain>
    </source>
</reference>
<sequence>MRKIMCILFLLVLLTLSACSNNVSSYTGKSENWSVSSTVQSNNSTASYDYEIKYLGDNAASIEKVNYKFMSENIHAKGEVPFNTVIRGKAEGLSPFLDEEEFIVQIEWDGNTEKVIVTKK</sequence>
<feature type="signal peptide" evidence="1">
    <location>
        <begin position="1"/>
        <end position="25"/>
    </location>
</feature>
<organism evidence="2 3">
    <name type="scientific">Paenibacillus amylolyticus</name>
    <dbReference type="NCBI Taxonomy" id="1451"/>
    <lineage>
        <taxon>Bacteria</taxon>
        <taxon>Bacillati</taxon>
        <taxon>Bacillota</taxon>
        <taxon>Bacilli</taxon>
        <taxon>Bacillales</taxon>
        <taxon>Paenibacillaceae</taxon>
        <taxon>Paenibacillus</taxon>
    </lineage>
</organism>
<dbReference type="AlphaFoldDB" id="A0A1R1BMN8"/>
<evidence type="ECO:0008006" key="4">
    <source>
        <dbReference type="Google" id="ProtNLM"/>
    </source>
</evidence>
<dbReference type="RefSeq" id="WP_076333298.1">
    <property type="nucleotide sequence ID" value="NZ_MRTJ01000011.1"/>
</dbReference>
<feature type="chain" id="PRO_5013249348" description="Lipoprotein" evidence="1">
    <location>
        <begin position="26"/>
        <end position="120"/>
    </location>
</feature>
<accession>A0A1R1BMN8</accession>
<dbReference type="Proteomes" id="UP000187134">
    <property type="component" value="Unassembled WGS sequence"/>
</dbReference>
<evidence type="ECO:0000313" key="2">
    <source>
        <dbReference type="EMBL" id="OMF11167.1"/>
    </source>
</evidence>
<dbReference type="EMBL" id="MRTJ01000011">
    <property type="protein sequence ID" value="OMF11167.1"/>
    <property type="molecule type" value="Genomic_DNA"/>
</dbReference>
<proteinExistence type="predicted"/>